<evidence type="ECO:0000256" key="1">
    <source>
        <dbReference type="ARBA" id="ARBA00022649"/>
    </source>
</evidence>
<dbReference type="InterPro" id="IPR009956">
    <property type="entry name" value="Post-segregation_anti-tox_CcdA"/>
</dbReference>
<sequence>MEKVLYNPKAGKKATNVSINSDLLKQAKALKINLSKTLEDRLAELLIEEKRKAWKAENKDAIEAYNRRIKEKGVFSDGLRRF</sequence>
<dbReference type="Pfam" id="PF07362">
    <property type="entry name" value="CcdA"/>
    <property type="match status" value="1"/>
</dbReference>
<organism evidence="2 3">
    <name type="scientific">Desulfosarcina ovata subsp. sediminis</name>
    <dbReference type="NCBI Taxonomy" id="885957"/>
    <lineage>
        <taxon>Bacteria</taxon>
        <taxon>Pseudomonadati</taxon>
        <taxon>Thermodesulfobacteriota</taxon>
        <taxon>Desulfobacteria</taxon>
        <taxon>Desulfobacterales</taxon>
        <taxon>Desulfosarcinaceae</taxon>
        <taxon>Desulfosarcina</taxon>
    </lineage>
</organism>
<evidence type="ECO:0000313" key="3">
    <source>
        <dbReference type="Proteomes" id="UP000425960"/>
    </source>
</evidence>
<dbReference type="RefSeq" id="WP_155312011.1">
    <property type="nucleotide sequence ID" value="NZ_AP021876.1"/>
</dbReference>
<keyword evidence="1" id="KW-1277">Toxin-antitoxin system</keyword>
<evidence type="ECO:0000313" key="2">
    <source>
        <dbReference type="EMBL" id="BBO84556.1"/>
    </source>
</evidence>
<evidence type="ECO:0008006" key="4">
    <source>
        <dbReference type="Google" id="ProtNLM"/>
    </source>
</evidence>
<accession>A0A5K7ZWK0</accession>
<dbReference type="AlphaFoldDB" id="A0A5K7ZWK0"/>
<protein>
    <recommendedName>
        <fullName evidence="4">Acetoacetyl-CoA synthase</fullName>
    </recommendedName>
</protein>
<reference evidence="2 3" key="1">
    <citation type="submission" date="2019-11" db="EMBL/GenBank/DDBJ databases">
        <title>Comparative genomics of hydrocarbon-degrading Desulfosarcina strains.</title>
        <authorList>
            <person name="Watanabe M."/>
            <person name="Kojima H."/>
            <person name="Fukui M."/>
        </authorList>
    </citation>
    <scope>NUCLEOTIDE SEQUENCE [LARGE SCALE GENOMIC DNA]</scope>
    <source>
        <strain evidence="2 3">28bB2T</strain>
    </source>
</reference>
<dbReference type="KEGG" id="dov:DSCO28_51220"/>
<name>A0A5K7ZWK0_9BACT</name>
<gene>
    <name evidence="2" type="ORF">DSCO28_51220</name>
</gene>
<dbReference type="Proteomes" id="UP000425960">
    <property type="component" value="Chromosome"/>
</dbReference>
<proteinExistence type="predicted"/>
<dbReference type="EMBL" id="AP021876">
    <property type="protein sequence ID" value="BBO84556.1"/>
    <property type="molecule type" value="Genomic_DNA"/>
</dbReference>